<accession>A0A6U6PFS2</accession>
<dbReference type="GO" id="GO:0005576">
    <property type="term" value="C:extracellular region"/>
    <property type="evidence" value="ECO:0007669"/>
    <property type="project" value="InterPro"/>
</dbReference>
<dbReference type="AlphaFoldDB" id="A0A6U6PFS2"/>
<dbReference type="SMART" id="SM00223">
    <property type="entry name" value="APPLE"/>
    <property type="match status" value="1"/>
</dbReference>
<dbReference type="EMBL" id="HBGW01059390">
    <property type="protein sequence ID" value="CAD9600582.1"/>
    <property type="molecule type" value="Transcribed_RNA"/>
</dbReference>
<protein>
    <recommendedName>
        <fullName evidence="4">Apple domain-containing protein</fullName>
    </recommendedName>
</protein>
<evidence type="ECO:0000259" key="4">
    <source>
        <dbReference type="SMART" id="SM00223"/>
    </source>
</evidence>
<feature type="signal peptide" evidence="3">
    <location>
        <begin position="1"/>
        <end position="34"/>
    </location>
</feature>
<keyword evidence="1" id="KW-0677">Repeat</keyword>
<gene>
    <name evidence="5" type="ORF">BRAN1462_LOCUS37812</name>
</gene>
<dbReference type="Pfam" id="PF00024">
    <property type="entry name" value="PAN_1"/>
    <property type="match status" value="1"/>
</dbReference>
<reference evidence="5" key="1">
    <citation type="submission" date="2021-01" db="EMBL/GenBank/DDBJ databases">
        <authorList>
            <person name="Corre E."/>
            <person name="Pelletier E."/>
            <person name="Niang G."/>
            <person name="Scheremetjew M."/>
            <person name="Finn R."/>
            <person name="Kale V."/>
            <person name="Holt S."/>
            <person name="Cochrane G."/>
            <person name="Meng A."/>
            <person name="Brown T."/>
            <person name="Cohen L."/>
        </authorList>
    </citation>
    <scope>NUCLEOTIDE SEQUENCE</scope>
    <source>
        <strain evidence="5">RCC3387</strain>
    </source>
</reference>
<evidence type="ECO:0000256" key="2">
    <source>
        <dbReference type="ARBA" id="ARBA00023157"/>
    </source>
</evidence>
<feature type="domain" description="Apple" evidence="4">
    <location>
        <begin position="160"/>
        <end position="232"/>
    </location>
</feature>
<dbReference type="GO" id="GO:0006508">
    <property type="term" value="P:proteolysis"/>
    <property type="evidence" value="ECO:0007669"/>
    <property type="project" value="InterPro"/>
</dbReference>
<dbReference type="InterPro" id="IPR003609">
    <property type="entry name" value="Pan_app"/>
</dbReference>
<keyword evidence="3" id="KW-0732">Signal</keyword>
<name>A0A6U6PFS2_9DINO</name>
<dbReference type="InterPro" id="IPR000177">
    <property type="entry name" value="Apple"/>
</dbReference>
<evidence type="ECO:0000256" key="1">
    <source>
        <dbReference type="ARBA" id="ARBA00022737"/>
    </source>
</evidence>
<organism evidence="5">
    <name type="scientific">Zooxanthella nutricula</name>
    <dbReference type="NCBI Taxonomy" id="1333877"/>
    <lineage>
        <taxon>Eukaryota</taxon>
        <taxon>Sar</taxon>
        <taxon>Alveolata</taxon>
        <taxon>Dinophyceae</taxon>
        <taxon>Peridiniales</taxon>
        <taxon>Peridiniales incertae sedis</taxon>
        <taxon>Zooxanthella</taxon>
    </lineage>
</organism>
<feature type="chain" id="PRO_5030160532" description="Apple domain-containing protein" evidence="3">
    <location>
        <begin position="35"/>
        <end position="264"/>
    </location>
</feature>
<keyword evidence="2" id="KW-1015">Disulfide bond</keyword>
<proteinExistence type="predicted"/>
<dbReference type="Gene3D" id="3.50.4.10">
    <property type="entry name" value="Hepatocyte Growth Factor"/>
    <property type="match status" value="1"/>
</dbReference>
<evidence type="ECO:0000256" key="3">
    <source>
        <dbReference type="SAM" id="SignalP"/>
    </source>
</evidence>
<sequence length="264" mass="26474">MALGSKMASALSGAAAAQMFASAWLLLGAPSSRAAWGWDCTVYTGGSSLGKTSMAPGATSGPSCANGSALTCDCPVSPCQGMNKALPSDLTCAGAGDDNATCFKLHHTYGTAPGALMAVAGAGRPGAQLAESCGDAEVIKVYGNADGLDMLVSWGTLNASHIEKNGAPDNETACQALCAAHGNCTHFTYNDQGFTDPNYGYFSKLCFLQKTLACEGAAYTGHHGAISGPAVCDPVTVDVGSHAPRAVPVAAPLAFVLAAARFGA</sequence>
<evidence type="ECO:0000313" key="5">
    <source>
        <dbReference type="EMBL" id="CAD9600582.1"/>
    </source>
</evidence>